<keyword evidence="1 5" id="KW-0732">Signal</keyword>
<keyword evidence="4" id="KW-0325">Glycoprotein</keyword>
<dbReference type="SUPFAM" id="SSF49265">
    <property type="entry name" value="Fibronectin type III"/>
    <property type="match status" value="1"/>
</dbReference>
<dbReference type="InterPro" id="IPR013783">
    <property type="entry name" value="Ig-like_fold"/>
</dbReference>
<evidence type="ECO:0000313" key="8">
    <source>
        <dbReference type="Proteomes" id="UP000197003"/>
    </source>
</evidence>
<dbReference type="PROSITE" id="PS50853">
    <property type="entry name" value="FN3"/>
    <property type="match status" value="1"/>
</dbReference>
<evidence type="ECO:0000256" key="4">
    <source>
        <dbReference type="ARBA" id="ARBA00023180"/>
    </source>
</evidence>
<organism evidence="7 8">
    <name type="scientific">Bdellovibrio bacteriovorus</name>
    <dbReference type="NCBI Taxonomy" id="959"/>
    <lineage>
        <taxon>Bacteria</taxon>
        <taxon>Pseudomonadati</taxon>
        <taxon>Bdellovibrionota</taxon>
        <taxon>Bdellovibrionia</taxon>
        <taxon>Bdellovibrionales</taxon>
        <taxon>Pseudobdellovibrionaceae</taxon>
        <taxon>Bdellovibrio</taxon>
    </lineage>
</organism>
<evidence type="ECO:0000313" key="7">
    <source>
        <dbReference type="EMBL" id="ASD65038.1"/>
    </source>
</evidence>
<dbReference type="Gene3D" id="2.60.40.10">
    <property type="entry name" value="Immunoglobulins"/>
    <property type="match status" value="2"/>
</dbReference>
<dbReference type="EMBL" id="CP020946">
    <property type="protein sequence ID" value="ASD65038.1"/>
    <property type="molecule type" value="Genomic_DNA"/>
</dbReference>
<dbReference type="GO" id="GO:0016787">
    <property type="term" value="F:hydrolase activity"/>
    <property type="evidence" value="ECO:0007669"/>
    <property type="project" value="UniProtKB-KW"/>
</dbReference>
<evidence type="ECO:0000256" key="3">
    <source>
        <dbReference type="ARBA" id="ARBA00022801"/>
    </source>
</evidence>
<proteinExistence type="predicted"/>
<protein>
    <recommendedName>
        <fullName evidence="6">Fibronectin type-III domain-containing protein</fullName>
    </recommendedName>
</protein>
<dbReference type="InterPro" id="IPR036116">
    <property type="entry name" value="FN3_sf"/>
</dbReference>
<keyword evidence="3" id="KW-0378">Hydrolase</keyword>
<dbReference type="InterPro" id="IPR013517">
    <property type="entry name" value="FG-GAP"/>
</dbReference>
<dbReference type="Pfam" id="PF01839">
    <property type="entry name" value="FG-GAP"/>
    <property type="match status" value="4"/>
</dbReference>
<keyword evidence="2" id="KW-0677">Repeat</keyword>
<dbReference type="InterPro" id="IPR028994">
    <property type="entry name" value="Integrin_alpha_N"/>
</dbReference>
<gene>
    <name evidence="7" type="ORF">B9G79_16415</name>
</gene>
<sequence length="1596" mass="167956">MSLKYTLLYFLICGSLLSCAKAGLQGTTLPSKFNGVDSAVALSPTAIRLSWTLQSRFKAYRIYLKGESTPRKTVTFASTIVDSLNPATSYQFSVVGVQAEDETEVGIEKFVAVSTLENFTPVPSSGVIPQTNGAVEVNWFKNGENVEYQVFTRLESQSWNLMSPTASVVGKGQTSLTTLASGSKYCFWVVAKYGDGTSQPENNTLAYINSKAPCMLVQSLLPNLPQVKINMAFSGNYPWFWTENGDTTYKTEIFDRATDVRVASVQGNDYFRALTSIGPGQKDWYAKVSSGSAATIVNIGTEGAGAFTKPLIRSLEGAGAKDPLYPRLVNGGLGIQDLGQNTAVGDFNCDGFDDVAVTAPRATPVVNAYRSAGLGAVVVYYGYQPADQQDENGTPYTPDPRLKTDQLPTEGAKAPNPQLIYYPSVGAQARLGLKMAVGNANGDCYSRYGSEEFDPETLPDTKASTVGSCNDLHVPFTGSGQMPLAKVKKIHSCDDLAITTDNGKVFVIFGDPVTGLVSGSGGTSYGTNEVTCEPSSHKCRPVQLDDTNVKDVKSIAFGDFNNDGYDDLAIGVQQTGTYARAVHVLRGSVWGLYPPSSTLNHAPITAEGLSATGFLTDGSFDADLSDGFGYGYLDGFASALGVAYNSRTCITGSPAGAQFRPSNLERAKGFDFTKCDDLVIGVPDRASGRGSIVTCKGVNPTSGADRYKISSWDCQESYPDMAAAGGAQETANVTVKGYGFSIHGVKNQNGYPLESIIKTSNAVPDISGSLFVGAPQSTVQGATNAGVVFGYYMTPKSSSYTTGGIQGILNSGLVQGRQVIAAANSVACNSRNNAVATGTLLHCNHQMIFTSPAETGVQFGYSMGTVPDVESKSRALPSLAVSAPFRSVKNSSGTSNITNNGVVYLYSPDVSTFGTEDDGSTITEITAPVLSDDDTVGCTTKCTWYSGGINPFGPSIIYPKDLNSGASFGLGSLAGGDFDGDEKGDFVAGAPYVNAPAYGNGALFIFNSKGAFASSVTTASETIKPNFSKELNYSFEEGKAVGDVNGDGYDDVMTHIATGQGYELIIFYGSASGLITSPAPSKTPSVPTSPTILSSTADAYLGSAYHRIGSVNGDAYDDIMVIGSKGSYIFYGSSSGVVIGEPSINPVGNNPLWFARNSSSAVAVFHDGYLYGGESSTPDVFKFSQMRSNNRGVHYGDFNADGYSDIVVGMWSSSGARTYKLPDSVIPADAVGNFVSGNRGRLFVLYGGASGLQVNRATGTILLRNVTYDGSGNVISETQADVVVEQPCTAAKPAVCSIQQIASVDSGVYFGWGAIGLDSLDEAAGDDYSELLVSDPGYNSYSGRAYLYRGTDRGLSYTPIQKLVGSTPGEMFGYSLAGLGDVNGDDIDDVALSAPFASSSSANTGITYVFYGAVVGGSYAFYGATDLNSTDYFDSALNPLPINTMHANVLQPKPQRIQSSLFVPGDKVGVGLAAIGDMNLDGYPDLLVNAPGKTYDSDQVIEGTGAYVVYFGSQLGLRIVETPTPTPRCYRGGSSPICEPSLVYLPLRTQNEYTYLSQNAVGDVNGDGALDVVVGSTGRTHPSGQAYSTGVIYVLY</sequence>
<feature type="domain" description="Fibronectin type-III" evidence="6">
    <location>
        <begin position="120"/>
        <end position="213"/>
    </location>
</feature>
<dbReference type="CDD" id="cd00063">
    <property type="entry name" value="FN3"/>
    <property type="match status" value="1"/>
</dbReference>
<evidence type="ECO:0000256" key="1">
    <source>
        <dbReference type="ARBA" id="ARBA00022729"/>
    </source>
</evidence>
<evidence type="ECO:0000256" key="2">
    <source>
        <dbReference type="ARBA" id="ARBA00022737"/>
    </source>
</evidence>
<dbReference type="Proteomes" id="UP000197003">
    <property type="component" value="Chromosome"/>
</dbReference>
<dbReference type="InterPro" id="IPR003961">
    <property type="entry name" value="FN3_dom"/>
</dbReference>
<dbReference type="SUPFAM" id="SSF69318">
    <property type="entry name" value="Integrin alpha N-terminal domain"/>
    <property type="match status" value="4"/>
</dbReference>
<accession>A0A1Z3NC57</accession>
<dbReference type="SMART" id="SM00191">
    <property type="entry name" value="Int_alpha"/>
    <property type="match status" value="9"/>
</dbReference>
<dbReference type="PROSITE" id="PS51257">
    <property type="entry name" value="PROKAR_LIPOPROTEIN"/>
    <property type="match status" value="1"/>
</dbReference>
<name>A0A1Z3NC57_BDEBC</name>
<dbReference type="PANTHER" id="PTHR23221:SF7">
    <property type="entry name" value="PHOSPHATIDYLINOSITOL-GLYCAN-SPECIFIC PHOSPHOLIPASE D"/>
    <property type="match status" value="1"/>
</dbReference>
<dbReference type="PROSITE" id="PS51470">
    <property type="entry name" value="FG_GAP"/>
    <property type="match status" value="2"/>
</dbReference>
<dbReference type="SMART" id="SM00060">
    <property type="entry name" value="FN3"/>
    <property type="match status" value="2"/>
</dbReference>
<feature type="chain" id="PRO_5013255496" description="Fibronectin type-III domain-containing protein" evidence="5">
    <location>
        <begin position="21"/>
        <end position="1596"/>
    </location>
</feature>
<reference evidence="7 8" key="1">
    <citation type="submission" date="2017-04" db="EMBL/GenBank/DDBJ databases">
        <title>Whole genome sequence of Bdellovibrio bacteriovorus strain SSB218315.</title>
        <authorList>
            <person name="Oyedara O."/>
            <person name="Rodriguez-Perez M.A."/>
        </authorList>
    </citation>
    <scope>NUCLEOTIDE SEQUENCE [LARGE SCALE GENOMIC DNA]</scope>
    <source>
        <strain evidence="7 8">SSB218315</strain>
    </source>
</reference>
<dbReference type="Gene3D" id="2.130.10.130">
    <property type="entry name" value="Integrin alpha, N-terminal"/>
    <property type="match status" value="6"/>
</dbReference>
<feature type="signal peptide" evidence="5">
    <location>
        <begin position="1"/>
        <end position="20"/>
    </location>
</feature>
<dbReference type="PANTHER" id="PTHR23221">
    <property type="entry name" value="GLYCOSYLPHOSPHATIDYLINOSITOL PHOSPHOLIPASE D"/>
    <property type="match status" value="1"/>
</dbReference>
<evidence type="ECO:0000259" key="6">
    <source>
        <dbReference type="PROSITE" id="PS50853"/>
    </source>
</evidence>
<dbReference type="InterPro" id="IPR013519">
    <property type="entry name" value="Int_alpha_beta-p"/>
</dbReference>
<evidence type="ECO:0000256" key="5">
    <source>
        <dbReference type="SAM" id="SignalP"/>
    </source>
</evidence>